<dbReference type="Proteomes" id="UP001180020">
    <property type="component" value="Unassembled WGS sequence"/>
</dbReference>
<dbReference type="Gene3D" id="2.60.40.420">
    <property type="entry name" value="Cupredoxins - blue copper proteins"/>
    <property type="match status" value="1"/>
</dbReference>
<gene>
    <name evidence="3" type="ORF">QJS10_CPB15g02160</name>
</gene>
<reference evidence="3" key="2">
    <citation type="submission" date="2023-06" db="EMBL/GenBank/DDBJ databases">
        <authorList>
            <person name="Ma L."/>
            <person name="Liu K.-W."/>
            <person name="Li Z."/>
            <person name="Hsiao Y.-Y."/>
            <person name="Qi Y."/>
            <person name="Fu T."/>
            <person name="Tang G."/>
            <person name="Zhang D."/>
            <person name="Sun W.-H."/>
            <person name="Liu D.-K."/>
            <person name="Li Y."/>
            <person name="Chen G.-Z."/>
            <person name="Liu X.-D."/>
            <person name="Liao X.-Y."/>
            <person name="Jiang Y.-T."/>
            <person name="Yu X."/>
            <person name="Hao Y."/>
            <person name="Huang J."/>
            <person name="Zhao X.-W."/>
            <person name="Ke S."/>
            <person name="Chen Y.-Y."/>
            <person name="Wu W.-L."/>
            <person name="Hsu J.-L."/>
            <person name="Lin Y.-F."/>
            <person name="Huang M.-D."/>
            <person name="Li C.-Y."/>
            <person name="Huang L."/>
            <person name="Wang Z.-W."/>
            <person name="Zhao X."/>
            <person name="Zhong W.-Y."/>
            <person name="Peng D.-H."/>
            <person name="Ahmad S."/>
            <person name="Lan S."/>
            <person name="Zhang J.-S."/>
            <person name="Tsai W.-C."/>
            <person name="Van De Peer Y."/>
            <person name="Liu Z.-J."/>
        </authorList>
    </citation>
    <scope>NUCLEOTIDE SEQUENCE</scope>
    <source>
        <strain evidence="3">CP</strain>
        <tissue evidence="3">Leaves</tissue>
    </source>
</reference>
<name>A0AAV9D793_ACOCL</name>
<evidence type="ECO:0000259" key="2">
    <source>
        <dbReference type="Pfam" id="PF02298"/>
    </source>
</evidence>
<dbReference type="InterPro" id="IPR008972">
    <property type="entry name" value="Cupredoxin"/>
</dbReference>
<evidence type="ECO:0000256" key="1">
    <source>
        <dbReference type="SAM" id="SignalP"/>
    </source>
</evidence>
<dbReference type="Pfam" id="PF02298">
    <property type="entry name" value="Cu_bind_like"/>
    <property type="match status" value="1"/>
</dbReference>
<feature type="chain" id="PRO_5043575060" description="Phytocyanin domain-containing protein" evidence="1">
    <location>
        <begin position="21"/>
        <end position="86"/>
    </location>
</feature>
<feature type="domain" description="Phytocyanin" evidence="2">
    <location>
        <begin position="21"/>
        <end position="83"/>
    </location>
</feature>
<comment type="caution">
    <text evidence="3">The sequence shown here is derived from an EMBL/GenBank/DDBJ whole genome shotgun (WGS) entry which is preliminary data.</text>
</comment>
<dbReference type="SUPFAM" id="SSF49503">
    <property type="entry name" value="Cupredoxins"/>
    <property type="match status" value="1"/>
</dbReference>
<feature type="signal peptide" evidence="1">
    <location>
        <begin position="1"/>
        <end position="20"/>
    </location>
</feature>
<keyword evidence="4" id="KW-1185">Reference proteome</keyword>
<dbReference type="PANTHER" id="PTHR33021">
    <property type="entry name" value="BLUE COPPER PROTEIN"/>
    <property type="match status" value="1"/>
</dbReference>
<dbReference type="EMBL" id="JAUJYO010000015">
    <property type="protein sequence ID" value="KAK1296732.1"/>
    <property type="molecule type" value="Genomic_DNA"/>
</dbReference>
<evidence type="ECO:0000313" key="3">
    <source>
        <dbReference type="EMBL" id="KAK1296732.1"/>
    </source>
</evidence>
<dbReference type="GO" id="GO:0009055">
    <property type="term" value="F:electron transfer activity"/>
    <property type="evidence" value="ECO:0007669"/>
    <property type="project" value="InterPro"/>
</dbReference>
<dbReference type="InterPro" id="IPR039391">
    <property type="entry name" value="Phytocyanin-like"/>
</dbReference>
<dbReference type="InterPro" id="IPR003245">
    <property type="entry name" value="Phytocyanin_dom"/>
</dbReference>
<evidence type="ECO:0000313" key="4">
    <source>
        <dbReference type="Proteomes" id="UP001180020"/>
    </source>
</evidence>
<reference evidence="3" key="1">
    <citation type="journal article" date="2023" name="Nat. Commun.">
        <title>Diploid and tetraploid genomes of Acorus and the evolution of monocots.</title>
        <authorList>
            <person name="Ma L."/>
            <person name="Liu K.W."/>
            <person name="Li Z."/>
            <person name="Hsiao Y.Y."/>
            <person name="Qi Y."/>
            <person name="Fu T."/>
            <person name="Tang G.D."/>
            <person name="Zhang D."/>
            <person name="Sun W.H."/>
            <person name="Liu D.K."/>
            <person name="Li Y."/>
            <person name="Chen G.Z."/>
            <person name="Liu X.D."/>
            <person name="Liao X.Y."/>
            <person name="Jiang Y.T."/>
            <person name="Yu X."/>
            <person name="Hao Y."/>
            <person name="Huang J."/>
            <person name="Zhao X.W."/>
            <person name="Ke S."/>
            <person name="Chen Y.Y."/>
            <person name="Wu W.L."/>
            <person name="Hsu J.L."/>
            <person name="Lin Y.F."/>
            <person name="Huang M.D."/>
            <person name="Li C.Y."/>
            <person name="Huang L."/>
            <person name="Wang Z.W."/>
            <person name="Zhao X."/>
            <person name="Zhong W.Y."/>
            <person name="Peng D.H."/>
            <person name="Ahmad S."/>
            <person name="Lan S."/>
            <person name="Zhang J.S."/>
            <person name="Tsai W.C."/>
            <person name="Van de Peer Y."/>
            <person name="Liu Z.J."/>
        </authorList>
    </citation>
    <scope>NUCLEOTIDE SEQUENCE</scope>
    <source>
        <strain evidence="3">CP</strain>
    </source>
</reference>
<organism evidence="3 4">
    <name type="scientific">Acorus calamus</name>
    <name type="common">Sweet flag</name>
    <dbReference type="NCBI Taxonomy" id="4465"/>
    <lineage>
        <taxon>Eukaryota</taxon>
        <taxon>Viridiplantae</taxon>
        <taxon>Streptophyta</taxon>
        <taxon>Embryophyta</taxon>
        <taxon>Tracheophyta</taxon>
        <taxon>Spermatophyta</taxon>
        <taxon>Magnoliopsida</taxon>
        <taxon>Liliopsida</taxon>
        <taxon>Acoraceae</taxon>
        <taxon>Acorus</taxon>
    </lineage>
</organism>
<dbReference type="PANTHER" id="PTHR33021:SF533">
    <property type="entry name" value="PHYTOCYANIN DOMAIN-CONTAINING PROTEIN"/>
    <property type="match status" value="1"/>
</dbReference>
<proteinExistence type="predicted"/>
<keyword evidence="1" id="KW-0732">Signal</keyword>
<accession>A0AAV9D793</accession>
<sequence length="86" mass="9429">MASKQLFAILAIIVPSIALATEYIVGDDQVFNYNKDSHNVFKVSGPQFRACDVPSPNATNSFTTGHDIIPLMTAGNKWYICGKCMM</sequence>
<dbReference type="GO" id="GO:0005886">
    <property type="term" value="C:plasma membrane"/>
    <property type="evidence" value="ECO:0007669"/>
    <property type="project" value="TreeGrafter"/>
</dbReference>
<dbReference type="AlphaFoldDB" id="A0AAV9D793"/>
<protein>
    <recommendedName>
        <fullName evidence="2">Phytocyanin domain-containing protein</fullName>
    </recommendedName>
</protein>